<dbReference type="RefSeq" id="WP_344754367.1">
    <property type="nucleotide sequence ID" value="NZ_BAABBW010000003.1"/>
</dbReference>
<protein>
    <submittedName>
        <fullName evidence="2">Uncharacterized protein</fullName>
    </submittedName>
</protein>
<proteinExistence type="predicted"/>
<reference evidence="3" key="1">
    <citation type="journal article" date="2019" name="Int. J. Syst. Evol. Microbiol.">
        <title>The Global Catalogue of Microorganisms (GCM) 10K type strain sequencing project: providing services to taxonomists for standard genome sequencing and annotation.</title>
        <authorList>
            <consortium name="The Broad Institute Genomics Platform"/>
            <consortium name="The Broad Institute Genome Sequencing Center for Infectious Disease"/>
            <person name="Wu L."/>
            <person name="Ma J."/>
        </authorList>
    </citation>
    <scope>NUCLEOTIDE SEQUENCE [LARGE SCALE GENOMIC DNA]</scope>
    <source>
        <strain evidence="3">JCM 17591</strain>
    </source>
</reference>
<keyword evidence="1" id="KW-0472">Membrane</keyword>
<keyword evidence="3" id="KW-1185">Reference proteome</keyword>
<keyword evidence="1" id="KW-1133">Transmembrane helix</keyword>
<evidence type="ECO:0000256" key="1">
    <source>
        <dbReference type="SAM" id="Phobius"/>
    </source>
</evidence>
<name>A0ABP8A239_9MICO</name>
<dbReference type="Proteomes" id="UP001501079">
    <property type="component" value="Unassembled WGS sequence"/>
</dbReference>
<evidence type="ECO:0000313" key="3">
    <source>
        <dbReference type="Proteomes" id="UP001501079"/>
    </source>
</evidence>
<evidence type="ECO:0000313" key="2">
    <source>
        <dbReference type="EMBL" id="GAA4175996.1"/>
    </source>
</evidence>
<dbReference type="EMBL" id="BAABBW010000003">
    <property type="protein sequence ID" value="GAA4175996.1"/>
    <property type="molecule type" value="Genomic_DNA"/>
</dbReference>
<feature type="transmembrane region" description="Helical" evidence="1">
    <location>
        <begin position="31"/>
        <end position="56"/>
    </location>
</feature>
<sequence>MLDELQRIGAKEYAARWQDEFEDYKADWRDVVVLSAATISGLIPLSLIALAVILVAR</sequence>
<keyword evidence="1" id="KW-0812">Transmembrane</keyword>
<organism evidence="2 3">
    <name type="scientific">Gryllotalpicola koreensis</name>
    <dbReference type="NCBI Taxonomy" id="993086"/>
    <lineage>
        <taxon>Bacteria</taxon>
        <taxon>Bacillati</taxon>
        <taxon>Actinomycetota</taxon>
        <taxon>Actinomycetes</taxon>
        <taxon>Micrococcales</taxon>
        <taxon>Microbacteriaceae</taxon>
        <taxon>Gryllotalpicola</taxon>
    </lineage>
</organism>
<comment type="caution">
    <text evidence="2">The sequence shown here is derived from an EMBL/GenBank/DDBJ whole genome shotgun (WGS) entry which is preliminary data.</text>
</comment>
<gene>
    <name evidence="2" type="ORF">GCM10022287_22480</name>
</gene>
<accession>A0ABP8A239</accession>